<gene>
    <name evidence="1" type="primary">tilS</name>
    <name evidence="1" type="ORF">CS063_05850</name>
</gene>
<accession>A0AC61DDC1</accession>
<reference evidence="1" key="1">
    <citation type="submission" date="2017-10" db="EMBL/GenBank/DDBJ databases">
        <title>Genome sequence of cellulolytic Lachnospiraceae bacterium XHS1971 isolated from hotspring sediment.</title>
        <authorList>
            <person name="Vasudevan G."/>
            <person name="Joshi A.J."/>
            <person name="Hivarkar S."/>
            <person name="Lanjekar V.B."/>
            <person name="Dhakephalkar P.K."/>
            <person name="Dagar S."/>
        </authorList>
    </citation>
    <scope>NUCLEOTIDE SEQUENCE</scope>
    <source>
        <strain evidence="1">XHS1971</strain>
    </source>
</reference>
<proteinExistence type="predicted"/>
<protein>
    <submittedName>
        <fullName evidence="1">tRNA lysidine(34) synthetase TilS</fullName>
    </submittedName>
</protein>
<comment type="caution">
    <text evidence="1">The sequence shown here is derived from an EMBL/GenBank/DDBJ whole genome shotgun (WGS) entry which is preliminary data.</text>
</comment>
<evidence type="ECO:0000313" key="1">
    <source>
        <dbReference type="EMBL" id="PHV71214.1"/>
    </source>
</evidence>
<keyword evidence="2" id="KW-1185">Reference proteome</keyword>
<dbReference type="Proteomes" id="UP000224460">
    <property type="component" value="Unassembled WGS sequence"/>
</dbReference>
<evidence type="ECO:0000313" key="2">
    <source>
        <dbReference type="Proteomes" id="UP000224460"/>
    </source>
</evidence>
<dbReference type="EMBL" id="PEDL01000004">
    <property type="protein sequence ID" value="PHV71214.1"/>
    <property type="molecule type" value="Genomic_DNA"/>
</dbReference>
<name>A0AC61DDC1_9FIRM</name>
<organism evidence="1 2">
    <name type="scientific">Sporanaerobium hydrogeniformans</name>
    <dbReference type="NCBI Taxonomy" id="3072179"/>
    <lineage>
        <taxon>Bacteria</taxon>
        <taxon>Bacillati</taxon>
        <taxon>Bacillota</taxon>
        <taxon>Clostridia</taxon>
        <taxon>Lachnospirales</taxon>
        <taxon>Lachnospiraceae</taxon>
        <taxon>Sporanaerobium</taxon>
    </lineage>
</organism>
<sequence>MVHKVTKKVKDFIEEQGLIEKGDTLVVGVSGGADSMMLLHFLYTHQLYYDISLKIAHVHHGIREEAELDAKLVEEVCKEWGLAYFRKNCDVKATAKKQGLSEEEAGRKERYSFFISLLNPNDKIVTAHHMNDQAETLIMRFFRGTDLKGLGGILPKTPEMIRPLLCLERSEIEDYCQKQKVPFREDATNLLPIYTRNKIRLECIPYIQDTINPNIVRTLGEHSQLYRESETFLKEYTLERFKETVQIVDQALVFDLGLFSQEASYIQKRLVYLGIEKLVGSSKDITLKHIQSSIALTQQQTGKKVHLPYGIVVSRQYNRLMLTKKEGKKEHVSLNQALQLGVNQVEAFQIRITLTKVKKETIEQKNEKMYTKYIDYGKIKDSLQIRTRQPQDYIVTAGGTKKIKKLFIDDKVPNEKRDYTPLITQGQEVIWVVGGRLNTDYYITEATQEVLEIKLQMDES</sequence>